<dbReference type="Pfam" id="PF25917">
    <property type="entry name" value="BSH_RND"/>
    <property type="match status" value="1"/>
</dbReference>
<dbReference type="NCBIfam" id="NF007785">
    <property type="entry name" value="PRK10476.1"/>
    <property type="match status" value="1"/>
</dbReference>
<sequence>MLSNKAKLLILVPVVLIAATAWLGYEHMTRSHRNILSQDATLTAPITNISATVPGRVSEIFVAENDKVSKGELLFTLEDETYRLQVQMAEGDLKAAEAAYEAQKRSIAAEEANAVIADQQIDRAKVNLELATETLERLLPLQPKGYVTDQQVQDARTAKRDAEVSLQQAEQQSTAARSLVSSPDASLALIESRRAALAIAERNLANTKVFAPHDGRVVGLGTSSGQFIVTGESVFTLVNTEHWFATALYREGEIGDIKVGTCATVYVMSDRSVPIRGHVQGIGWGVTTEGAINIPRSLPYVPKELDWVRIAQRFPVRIALDDPPPDLMRVGASASSVVEHGQSCTDE</sequence>
<feature type="domain" description="Multidrug resistance protein MdtA-like barrel-sandwich hybrid" evidence="2">
    <location>
        <begin position="48"/>
        <end position="238"/>
    </location>
</feature>
<dbReference type="KEGG" id="mey:TM49_03580"/>
<keyword evidence="1" id="KW-0175">Coiled coil</keyword>
<dbReference type="PATRIC" id="fig|1486262.3.peg.729"/>
<evidence type="ECO:0000313" key="5">
    <source>
        <dbReference type="Proteomes" id="UP000032611"/>
    </source>
</evidence>
<accession>A0A0D5LLB2</accession>
<dbReference type="Pfam" id="PF25963">
    <property type="entry name" value="Beta-barrel_AAEA"/>
    <property type="match status" value="1"/>
</dbReference>
<reference evidence="4 5" key="1">
    <citation type="journal article" date="2015" name="Genome Announc.">
        <title>Complete genome sequence of Martelella endophytica YC6887, which has antifungal activity associated with a halophyte.</title>
        <authorList>
            <person name="Khan A."/>
            <person name="Khan H."/>
            <person name="Chung E.J."/>
            <person name="Hossain M.T."/>
            <person name="Chung Y.R."/>
        </authorList>
    </citation>
    <scope>NUCLEOTIDE SEQUENCE [LARGE SCALE GENOMIC DNA]</scope>
    <source>
        <strain evidence="4">YC6887</strain>
    </source>
</reference>
<dbReference type="RefSeq" id="WP_045679564.1">
    <property type="nucleotide sequence ID" value="NZ_CP010803.1"/>
</dbReference>
<dbReference type="STRING" id="1486262.TM49_03580"/>
<feature type="coiled-coil region" evidence="1">
    <location>
        <begin position="86"/>
        <end position="113"/>
    </location>
</feature>
<dbReference type="SUPFAM" id="SSF56954">
    <property type="entry name" value="Outer membrane efflux proteins (OEP)"/>
    <property type="match status" value="1"/>
</dbReference>
<dbReference type="InterPro" id="IPR058625">
    <property type="entry name" value="MdtA-like_BSH"/>
</dbReference>
<dbReference type="PANTHER" id="PTHR30367:SF1">
    <property type="entry name" value="MULTIDRUG RESISTANCE PROTEIN MDTN"/>
    <property type="match status" value="1"/>
</dbReference>
<proteinExistence type="predicted"/>
<gene>
    <name evidence="4" type="ORF">TM49_03580</name>
</gene>
<evidence type="ECO:0000259" key="3">
    <source>
        <dbReference type="Pfam" id="PF25963"/>
    </source>
</evidence>
<organism evidence="4 5">
    <name type="scientific">Martelella endophytica</name>
    <dbReference type="NCBI Taxonomy" id="1486262"/>
    <lineage>
        <taxon>Bacteria</taxon>
        <taxon>Pseudomonadati</taxon>
        <taxon>Pseudomonadota</taxon>
        <taxon>Alphaproteobacteria</taxon>
        <taxon>Hyphomicrobiales</taxon>
        <taxon>Aurantimonadaceae</taxon>
        <taxon>Martelella</taxon>
    </lineage>
</organism>
<protein>
    <submittedName>
        <fullName evidence="4">Hemolysin D</fullName>
    </submittedName>
</protein>
<evidence type="ECO:0000256" key="1">
    <source>
        <dbReference type="SAM" id="Coils"/>
    </source>
</evidence>
<evidence type="ECO:0000259" key="2">
    <source>
        <dbReference type="Pfam" id="PF25917"/>
    </source>
</evidence>
<dbReference type="EMBL" id="CP010803">
    <property type="protein sequence ID" value="AJY44974.1"/>
    <property type="molecule type" value="Genomic_DNA"/>
</dbReference>
<dbReference type="HOGENOM" id="CLU_018816_15_2_5"/>
<dbReference type="Gene3D" id="2.40.50.100">
    <property type="match status" value="1"/>
</dbReference>
<feature type="domain" description="p-hydroxybenzoic acid efflux pump subunit AaeA-like beta-barrel" evidence="3">
    <location>
        <begin position="246"/>
        <end position="338"/>
    </location>
</feature>
<dbReference type="OrthoDB" id="9816569at2"/>
<name>A0A0D5LLB2_MAREN</name>
<dbReference type="Gene3D" id="2.40.30.170">
    <property type="match status" value="1"/>
</dbReference>
<dbReference type="SUPFAM" id="SSF111369">
    <property type="entry name" value="HlyD-like secretion proteins"/>
    <property type="match status" value="2"/>
</dbReference>
<dbReference type="AlphaFoldDB" id="A0A0D5LLB2"/>
<evidence type="ECO:0000313" key="4">
    <source>
        <dbReference type="EMBL" id="AJY44974.1"/>
    </source>
</evidence>
<dbReference type="Proteomes" id="UP000032611">
    <property type="component" value="Chromosome"/>
</dbReference>
<dbReference type="PANTHER" id="PTHR30367">
    <property type="entry name" value="P-HYDROXYBENZOIC ACID EFFLUX PUMP SUBUNIT AAEA-RELATED"/>
    <property type="match status" value="1"/>
</dbReference>
<dbReference type="InterPro" id="IPR058634">
    <property type="entry name" value="AaeA-lik-b-barrel"/>
</dbReference>
<keyword evidence="5" id="KW-1185">Reference proteome</keyword>
<dbReference type="InterPro" id="IPR050393">
    <property type="entry name" value="MFP_Efflux_Pump"/>
</dbReference>